<accession>A0A5K7ZRG1</accession>
<organism evidence="2 3">
    <name type="scientific">Desulfosarcina ovata subsp. sediminis</name>
    <dbReference type="NCBI Taxonomy" id="885957"/>
    <lineage>
        <taxon>Bacteria</taxon>
        <taxon>Pseudomonadati</taxon>
        <taxon>Thermodesulfobacteriota</taxon>
        <taxon>Desulfobacteria</taxon>
        <taxon>Desulfobacterales</taxon>
        <taxon>Desulfosarcinaceae</taxon>
        <taxon>Desulfosarcina</taxon>
    </lineage>
</organism>
<gene>
    <name evidence="2" type="ORF">DSCO28_20690</name>
</gene>
<proteinExistence type="predicted"/>
<name>A0A5K7ZRG1_9BACT</name>
<evidence type="ECO:0000256" key="1">
    <source>
        <dbReference type="SAM" id="MobiDB-lite"/>
    </source>
</evidence>
<reference evidence="2 3" key="1">
    <citation type="submission" date="2019-11" db="EMBL/GenBank/DDBJ databases">
        <title>Comparative genomics of hydrocarbon-degrading Desulfosarcina strains.</title>
        <authorList>
            <person name="Watanabe M."/>
            <person name="Kojima H."/>
            <person name="Fukui M."/>
        </authorList>
    </citation>
    <scope>NUCLEOTIDE SEQUENCE [LARGE SCALE GENOMIC DNA]</scope>
    <source>
        <strain evidence="2 3">28bB2T</strain>
    </source>
</reference>
<protein>
    <submittedName>
        <fullName evidence="2">Uncharacterized protein</fullName>
    </submittedName>
</protein>
<evidence type="ECO:0000313" key="3">
    <source>
        <dbReference type="Proteomes" id="UP000425960"/>
    </source>
</evidence>
<dbReference type="AlphaFoldDB" id="A0A5K7ZRG1"/>
<dbReference type="RefSeq" id="WP_155310031.1">
    <property type="nucleotide sequence ID" value="NZ_AP021876.1"/>
</dbReference>
<dbReference type="KEGG" id="dov:DSCO28_20690"/>
<dbReference type="EMBL" id="AP021876">
    <property type="protein sequence ID" value="BBO81503.1"/>
    <property type="molecule type" value="Genomic_DNA"/>
</dbReference>
<evidence type="ECO:0000313" key="2">
    <source>
        <dbReference type="EMBL" id="BBO81503.1"/>
    </source>
</evidence>
<feature type="compositionally biased region" description="Low complexity" evidence="1">
    <location>
        <begin position="11"/>
        <end position="28"/>
    </location>
</feature>
<feature type="region of interest" description="Disordered" evidence="1">
    <location>
        <begin position="1"/>
        <end position="97"/>
    </location>
</feature>
<sequence>MNPKSGKAGSAVEPAAPEVPEAADVADPGEVSELKAQQIEDQEGKYGAPEETPHNPNASDDEEEEKNSWIEIELVDEEDQPVPGEKYKITLPDGSVATGTLDEKGFARVDGIDPGTCQITFPDLDKEAWEPA</sequence>
<dbReference type="Proteomes" id="UP000425960">
    <property type="component" value="Chromosome"/>
</dbReference>